<evidence type="ECO:0000256" key="1">
    <source>
        <dbReference type="ARBA" id="ARBA00006484"/>
    </source>
</evidence>
<evidence type="ECO:0000313" key="4">
    <source>
        <dbReference type="Proteomes" id="UP001595604"/>
    </source>
</evidence>
<gene>
    <name evidence="3" type="ORF">ACFOD9_09055</name>
</gene>
<sequence length="249" mass="26461">MGRLTGKRALMTGAGGLLGSELCRGMASEGADLILTTRTAAKLAPLAEEIRGLGVRAATVAADFTKGEDMDRLASEAWDAFGGIDVVVFSSQPSHPRMGDLLSTSEADFRDQFEAQTWGLLRLMRNLHPKMVAAGGASIITFTSSCGFDPAPGYDAYGMGKAGLWWLTKNMAAQWGKDNIRANAVQPGTIITGDAYPLEDAKRAGAFERRVSLRRGGRNDEVVGAVVYFASDESSYTSGQLLAVNGGRF</sequence>
<accession>A0ABV7IS29</accession>
<reference evidence="4" key="1">
    <citation type="journal article" date="2019" name="Int. J. Syst. Evol. Microbiol.">
        <title>The Global Catalogue of Microorganisms (GCM) 10K type strain sequencing project: providing services to taxonomists for standard genome sequencing and annotation.</title>
        <authorList>
            <consortium name="The Broad Institute Genomics Platform"/>
            <consortium name="The Broad Institute Genome Sequencing Center for Infectious Disease"/>
            <person name="Wu L."/>
            <person name="Ma J."/>
        </authorList>
    </citation>
    <scope>NUCLEOTIDE SEQUENCE [LARGE SCALE GENOMIC DNA]</scope>
    <source>
        <strain evidence="4">KCTC 42984</strain>
    </source>
</reference>
<keyword evidence="2 3" id="KW-0560">Oxidoreductase</keyword>
<dbReference type="PROSITE" id="PS00061">
    <property type="entry name" value="ADH_SHORT"/>
    <property type="match status" value="1"/>
</dbReference>
<comment type="caution">
    <text evidence="3">The sequence shown here is derived from an EMBL/GenBank/DDBJ whole genome shotgun (WGS) entry which is preliminary data.</text>
</comment>
<dbReference type="Gene3D" id="3.40.50.720">
    <property type="entry name" value="NAD(P)-binding Rossmann-like Domain"/>
    <property type="match status" value="1"/>
</dbReference>
<dbReference type="InterPro" id="IPR020904">
    <property type="entry name" value="Sc_DH/Rdtase_CS"/>
</dbReference>
<proteinExistence type="inferred from homology"/>
<dbReference type="EC" id="1.1.1.-" evidence="3"/>
<evidence type="ECO:0000256" key="2">
    <source>
        <dbReference type="ARBA" id="ARBA00023002"/>
    </source>
</evidence>
<comment type="similarity">
    <text evidence="1">Belongs to the short-chain dehydrogenases/reductases (SDR) family.</text>
</comment>
<dbReference type="PANTHER" id="PTHR43669">
    <property type="entry name" value="5-KETO-D-GLUCONATE 5-REDUCTASE"/>
    <property type="match status" value="1"/>
</dbReference>
<dbReference type="CDD" id="cd05233">
    <property type="entry name" value="SDR_c"/>
    <property type="match status" value="1"/>
</dbReference>
<dbReference type="RefSeq" id="WP_379509757.1">
    <property type="nucleotide sequence ID" value="NZ_JBHRTQ010000007.1"/>
</dbReference>
<dbReference type="PRINTS" id="PR00081">
    <property type="entry name" value="GDHRDH"/>
</dbReference>
<dbReference type="GO" id="GO:0016491">
    <property type="term" value="F:oxidoreductase activity"/>
    <property type="evidence" value="ECO:0007669"/>
    <property type="project" value="UniProtKB-KW"/>
</dbReference>
<keyword evidence="4" id="KW-1185">Reference proteome</keyword>
<dbReference type="InterPro" id="IPR002347">
    <property type="entry name" value="SDR_fam"/>
</dbReference>
<dbReference type="EMBL" id="JBHRTQ010000007">
    <property type="protein sequence ID" value="MFC3174400.1"/>
    <property type="molecule type" value="Genomic_DNA"/>
</dbReference>
<dbReference type="SUPFAM" id="SSF51735">
    <property type="entry name" value="NAD(P)-binding Rossmann-fold domains"/>
    <property type="match status" value="1"/>
</dbReference>
<dbReference type="InterPro" id="IPR036291">
    <property type="entry name" value="NAD(P)-bd_dom_sf"/>
</dbReference>
<name>A0ABV7IS29_9SPHN</name>
<protein>
    <submittedName>
        <fullName evidence="3">SDR family NAD(P)-dependent oxidoreductase</fullName>
        <ecNumber evidence="3">1.1.1.-</ecNumber>
    </submittedName>
</protein>
<dbReference type="Proteomes" id="UP001595604">
    <property type="component" value="Unassembled WGS sequence"/>
</dbReference>
<dbReference type="PANTHER" id="PTHR43669:SF3">
    <property type="entry name" value="ALCOHOL DEHYDROGENASE, PUTATIVE (AFU_ORTHOLOGUE AFUA_3G03445)-RELATED"/>
    <property type="match status" value="1"/>
</dbReference>
<evidence type="ECO:0000313" key="3">
    <source>
        <dbReference type="EMBL" id="MFC3174400.1"/>
    </source>
</evidence>
<organism evidence="3 4">
    <name type="scientific">Novosphingobium bradum</name>
    <dbReference type="NCBI Taxonomy" id="1737444"/>
    <lineage>
        <taxon>Bacteria</taxon>
        <taxon>Pseudomonadati</taxon>
        <taxon>Pseudomonadota</taxon>
        <taxon>Alphaproteobacteria</taxon>
        <taxon>Sphingomonadales</taxon>
        <taxon>Sphingomonadaceae</taxon>
        <taxon>Novosphingobium</taxon>
    </lineage>
</organism>
<dbReference type="Pfam" id="PF13561">
    <property type="entry name" value="adh_short_C2"/>
    <property type="match status" value="1"/>
</dbReference>